<dbReference type="OrthoDB" id="212459at2"/>
<dbReference type="RefSeq" id="WP_114299104.1">
    <property type="nucleotide sequence ID" value="NZ_QPJT01000024.1"/>
</dbReference>
<accession>A0A369AV75</accession>
<comment type="caution">
    <text evidence="1">The sequence shown here is derived from an EMBL/GenBank/DDBJ whole genome shotgun (WGS) entry which is preliminary data.</text>
</comment>
<keyword evidence="2" id="KW-1185">Reference proteome</keyword>
<gene>
    <name evidence="1" type="ORF">DFR58_12467</name>
</gene>
<sequence>MEIWLIAAKEPERLHYKHITASENLLLWTSHIQLSLSSYKFLSTDIFFRTIGFNIEDRFYQNIAFDVAGFHVTKIETYATILHKKNIPVQTIENIVKSIISILNTEIFWIRTFDLIIQINKSSPTKLTMQDFKIISTAIENIEFDSDNVRLKYEYLSSMDKKALRILEDKNTPVHKTELFQELTMRENGDKTLYQIDSLVNVLSINPHVRSIGKTGMWILSKYEFDSRHQADIIQWAFHENNSSCQAMTANEIYSKVCLSRDDLRIEIIYSYLYTLRDRFLPVGNGKFILASWRKKYQKEINAFEKKKFNRTRFDLIVRSNLSDGKSKTLKEIFESLQSENIALSEGRISVLLQNDYVESFKVKNKNYYRLKVSSDDNRLAFLKVLKEIVLEIKNGIENRKAFTAFYNHDEPKSESHVQVEIYERMRGYLKAVGIDPSREVYTGLGPVDFKFSMGYNLRVFMELKLASNANVLEGLTAQLPQYMGSEGVKLAIFTVVILSDDDFCMVPVIEQSIKDLETKYTMHIEYVVIDARV</sequence>
<evidence type="ECO:0000313" key="2">
    <source>
        <dbReference type="Proteomes" id="UP000253034"/>
    </source>
</evidence>
<dbReference type="AlphaFoldDB" id="A0A369AV75"/>
<protein>
    <submittedName>
        <fullName evidence="1">Uncharacterized protein</fullName>
    </submittedName>
</protein>
<organism evidence="1 2">
    <name type="scientific">Anaerobacterium chartisolvens</name>
    <dbReference type="NCBI Taxonomy" id="1297424"/>
    <lineage>
        <taxon>Bacteria</taxon>
        <taxon>Bacillati</taxon>
        <taxon>Bacillota</taxon>
        <taxon>Clostridia</taxon>
        <taxon>Eubacteriales</taxon>
        <taxon>Oscillospiraceae</taxon>
        <taxon>Anaerobacterium</taxon>
    </lineage>
</organism>
<proteinExistence type="predicted"/>
<name>A0A369AV75_9FIRM</name>
<reference evidence="1 2" key="1">
    <citation type="submission" date="2018-07" db="EMBL/GenBank/DDBJ databases">
        <title>Genomic Encyclopedia of Type Strains, Phase IV (KMG-IV): sequencing the most valuable type-strain genomes for metagenomic binning, comparative biology and taxonomic classification.</title>
        <authorList>
            <person name="Goeker M."/>
        </authorList>
    </citation>
    <scope>NUCLEOTIDE SEQUENCE [LARGE SCALE GENOMIC DNA]</scope>
    <source>
        <strain evidence="1 2">DSM 27016</strain>
    </source>
</reference>
<dbReference type="Proteomes" id="UP000253034">
    <property type="component" value="Unassembled WGS sequence"/>
</dbReference>
<dbReference type="EMBL" id="QPJT01000024">
    <property type="protein sequence ID" value="RCX12117.1"/>
    <property type="molecule type" value="Genomic_DNA"/>
</dbReference>
<evidence type="ECO:0000313" key="1">
    <source>
        <dbReference type="EMBL" id="RCX12117.1"/>
    </source>
</evidence>